<organism evidence="3 4">
    <name type="scientific">Petromyces alliaceus</name>
    <name type="common">Aspergillus alliaceus</name>
    <dbReference type="NCBI Taxonomy" id="209559"/>
    <lineage>
        <taxon>Eukaryota</taxon>
        <taxon>Fungi</taxon>
        <taxon>Dikarya</taxon>
        <taxon>Ascomycota</taxon>
        <taxon>Pezizomycotina</taxon>
        <taxon>Eurotiomycetes</taxon>
        <taxon>Eurotiomycetidae</taxon>
        <taxon>Eurotiales</taxon>
        <taxon>Aspergillaceae</taxon>
        <taxon>Aspergillus</taxon>
        <taxon>Aspergillus subgen. Circumdati</taxon>
    </lineage>
</organism>
<evidence type="ECO:0000259" key="2">
    <source>
        <dbReference type="Pfam" id="PF26053"/>
    </source>
</evidence>
<dbReference type="SUPFAM" id="SSF75304">
    <property type="entry name" value="Amidase signature (AS) enzymes"/>
    <property type="match status" value="1"/>
</dbReference>
<dbReference type="EMBL" id="SPNV01000230">
    <property type="protein sequence ID" value="KAF5857938.1"/>
    <property type="molecule type" value="Genomic_DNA"/>
</dbReference>
<dbReference type="Gene3D" id="3.90.1300.10">
    <property type="entry name" value="Amidase signature (AS) domain"/>
    <property type="match status" value="1"/>
</dbReference>
<evidence type="ECO:0000313" key="3">
    <source>
        <dbReference type="EMBL" id="KAF5857938.1"/>
    </source>
</evidence>
<sequence>MLWNIASTFIALVKVTSARVPQPFHQSFASIDSQEIIFELHNNTVYLSNVQHPKAVYYGSWGPSERPLWIPLTAVSVNTSKVTEDDIKRTIQDYIDQDDVFNLAFLEAVLLQTATEGVIEKQAIDYLRSLNVSTIFVPPKVTIPSGASIGTVTIVPESQNQHVEGPFVAALKENAFYLYPVWRLYSDLYSVFLQGSYDPGDGSGIYRAVGAQNTKFFEQPLIPVPSRIYSWRDPRPLAGARVGVKDLFDVKGLQTTGGRGHIVGKQKLAQFASAADPWLWQDERPSQGMMSLDLALPVSHPSDTTGVFTRDPKKWAHFSKAWYTTTMQQNSTLTGLPAYDVPNTNQFPKRLVYLSEFSPQNQAATEPIWQSFISNLTQLFNMTTETINFTAVAQSAPEPAVPIMLEDKTMNTIWTWDQWRIIGKPLINAWTRLSDGRFPPLDPTHRDQWQRFLTDPVKEEDFQEALESRAKAVTWFEESVLFSTNESCSESLLVYDIGPGGFPSYREDVLNKLPNTTYVYKKADDAAILGASICPIFGCADYTIPIGEVPYKSAVTLKTEMMPVSMNLVVKRGCDFVLFNMIERLADAGLLRTVKAGRTLF</sequence>
<feature type="domain" description="Scytalone dehydratase-like protein Arp1 N-terminal" evidence="2">
    <location>
        <begin position="63"/>
        <end position="180"/>
    </location>
</feature>
<proteinExistence type="predicted"/>
<evidence type="ECO:0000256" key="1">
    <source>
        <dbReference type="SAM" id="SignalP"/>
    </source>
</evidence>
<accession>A0A8H6A219</accession>
<feature type="signal peptide" evidence="1">
    <location>
        <begin position="1"/>
        <end position="18"/>
    </location>
</feature>
<comment type="caution">
    <text evidence="3">The sequence shown here is derived from an EMBL/GenBank/DDBJ whole genome shotgun (WGS) entry which is preliminary data.</text>
</comment>
<keyword evidence="1" id="KW-0732">Signal</keyword>
<protein>
    <recommendedName>
        <fullName evidence="2">Scytalone dehydratase-like protein Arp1 N-terminal domain-containing protein</fullName>
    </recommendedName>
</protein>
<name>A0A8H6A219_PETAA</name>
<dbReference type="InterPro" id="IPR058329">
    <property type="entry name" value="Arp1_N"/>
</dbReference>
<feature type="chain" id="PRO_5034227407" description="Scytalone dehydratase-like protein Arp1 N-terminal domain-containing protein" evidence="1">
    <location>
        <begin position="19"/>
        <end position="601"/>
    </location>
</feature>
<gene>
    <name evidence="3" type="ORF">ETB97_005128</name>
</gene>
<dbReference type="Proteomes" id="UP000541154">
    <property type="component" value="Unassembled WGS sequence"/>
</dbReference>
<keyword evidence="4" id="KW-1185">Reference proteome</keyword>
<reference evidence="3 4" key="1">
    <citation type="submission" date="2019-04" db="EMBL/GenBank/DDBJ databases">
        <title>Aspergillus burnettii sp. nov., novel species from soil in southeast Queensland.</title>
        <authorList>
            <person name="Gilchrist C.L.M."/>
            <person name="Pitt J.I."/>
            <person name="Lange L."/>
            <person name="Lacey H.J."/>
            <person name="Vuong D."/>
            <person name="Midgley D.J."/>
            <person name="Greenfield P."/>
            <person name="Bradbury M."/>
            <person name="Lacey E."/>
            <person name="Busk P.K."/>
            <person name="Pilgaard B."/>
            <person name="Chooi Y.H."/>
            <person name="Piggott A.M."/>
        </authorList>
    </citation>
    <scope>NUCLEOTIDE SEQUENCE [LARGE SCALE GENOMIC DNA]</scope>
    <source>
        <strain evidence="3 4">FRR 5400</strain>
    </source>
</reference>
<dbReference type="Pfam" id="PF26053">
    <property type="entry name" value="DUF8016"/>
    <property type="match status" value="1"/>
</dbReference>
<dbReference type="InterPro" id="IPR036928">
    <property type="entry name" value="AS_sf"/>
</dbReference>
<dbReference type="AlphaFoldDB" id="A0A8H6A219"/>
<evidence type="ECO:0000313" key="4">
    <source>
        <dbReference type="Proteomes" id="UP000541154"/>
    </source>
</evidence>